<reference evidence="1 2" key="1">
    <citation type="journal article" date="2024" name="Fungal Genet. Biol.">
        <title>The porcine skin microbiome exhibits broad fungal antagonism.</title>
        <authorList>
            <person name="De La Cruz K.F."/>
            <person name="Townsend E.C."/>
            <person name="Alex Cheong J.Z."/>
            <person name="Salamzade R."/>
            <person name="Liu A."/>
            <person name="Sandstrom S."/>
            <person name="Davila E."/>
            <person name="Huang L."/>
            <person name="Xu K.H."/>
            <person name="Wu S.Y."/>
            <person name="Meudt J.J."/>
            <person name="Shanmuganayagam D."/>
            <person name="Gibson A.L.F."/>
            <person name="Kalan L.R."/>
        </authorList>
    </citation>
    <scope>NUCLEOTIDE SEQUENCE [LARGE SCALE GENOMIC DNA]</scope>
    <source>
        <strain evidence="1 2">LK2569</strain>
    </source>
</reference>
<accession>A0ABV3USC4</accession>
<dbReference type="PANTHER" id="PTHR48098:SF1">
    <property type="entry name" value="DIACYLGLYCEROL ACYLTRANSFERASE_MYCOLYLTRANSFERASE AG85A"/>
    <property type="match status" value="1"/>
</dbReference>
<dbReference type="Proteomes" id="UP001558353">
    <property type="component" value="Unassembled WGS sequence"/>
</dbReference>
<gene>
    <name evidence="1" type="ORF">VVR64_03460</name>
</gene>
<evidence type="ECO:0000313" key="1">
    <source>
        <dbReference type="EMBL" id="MEX3528125.1"/>
    </source>
</evidence>
<dbReference type="PANTHER" id="PTHR48098">
    <property type="entry name" value="ENTEROCHELIN ESTERASE-RELATED"/>
    <property type="match status" value="1"/>
</dbReference>
<dbReference type="InterPro" id="IPR050583">
    <property type="entry name" value="Mycobacterial_A85_antigen"/>
</dbReference>
<dbReference type="RefSeq" id="WP_368522103.1">
    <property type="nucleotide sequence ID" value="NZ_JAYWMA010000003.1"/>
</dbReference>
<keyword evidence="2" id="KW-1185">Reference proteome</keyword>
<evidence type="ECO:0000313" key="2">
    <source>
        <dbReference type="Proteomes" id="UP001558353"/>
    </source>
</evidence>
<name>A0ABV3USC4_9CORY</name>
<dbReference type="Gene3D" id="3.40.50.1820">
    <property type="entry name" value="alpha/beta hydrolase"/>
    <property type="match status" value="1"/>
</dbReference>
<dbReference type="InterPro" id="IPR029058">
    <property type="entry name" value="AB_hydrolase_fold"/>
</dbReference>
<protein>
    <submittedName>
        <fullName evidence="1">Alpha/beta hydrolase-fold protein</fullName>
    </submittedName>
</protein>
<dbReference type="GO" id="GO:0016787">
    <property type="term" value="F:hydrolase activity"/>
    <property type="evidence" value="ECO:0007669"/>
    <property type="project" value="UniProtKB-KW"/>
</dbReference>
<keyword evidence="1" id="KW-0378">Hydrolase</keyword>
<sequence>MEIIPALSLTGRAAQAAVVAVLLAALFLMARPPAGADIGRRAPRDGGVLTSVHLDNPASGFAARDAQVYLPPAYFAHPRPKLPVVVLVSGVPGSPEQWFAEGRAGQALDAFAEDHRGLAPTTVAVDANGTVFKDTLCVDSPATGDKVMTYLAEDVPAGVAKLFDVDPDPARWAIAGLSRGGSCALQMSLTHPGTYPTFLSMSPQKRPVDENPAETVATYFRGDGKAYDAIDPLKILETARFDGGVHGRIIAGLDDAEDRETGRELTAAAHAAGVAVAYSETPGAHTWRAWAAGFAESLPWLSARLGLTGEDS</sequence>
<dbReference type="SUPFAM" id="SSF53474">
    <property type="entry name" value="alpha/beta-Hydrolases"/>
    <property type="match status" value="1"/>
</dbReference>
<comment type="caution">
    <text evidence="1">The sequence shown here is derived from an EMBL/GenBank/DDBJ whole genome shotgun (WGS) entry which is preliminary data.</text>
</comment>
<dbReference type="EMBL" id="JAYWMA010000003">
    <property type="protein sequence ID" value="MEX3528125.1"/>
    <property type="molecule type" value="Genomic_DNA"/>
</dbReference>
<dbReference type="InterPro" id="IPR000801">
    <property type="entry name" value="Esterase-like"/>
</dbReference>
<proteinExistence type="predicted"/>
<dbReference type="Pfam" id="PF00756">
    <property type="entry name" value="Esterase"/>
    <property type="match status" value="1"/>
</dbReference>
<organism evidence="1 2">
    <name type="scientific">Corynebacterium xerosis</name>
    <dbReference type="NCBI Taxonomy" id="1725"/>
    <lineage>
        <taxon>Bacteria</taxon>
        <taxon>Bacillati</taxon>
        <taxon>Actinomycetota</taxon>
        <taxon>Actinomycetes</taxon>
        <taxon>Mycobacteriales</taxon>
        <taxon>Corynebacteriaceae</taxon>
        <taxon>Corynebacterium</taxon>
    </lineage>
</organism>